<feature type="region of interest" description="Disordered" evidence="1">
    <location>
        <begin position="1"/>
        <end position="20"/>
    </location>
</feature>
<organism evidence="2 3">
    <name type="scientific">Pleurodeles waltl</name>
    <name type="common">Iberian ribbed newt</name>
    <dbReference type="NCBI Taxonomy" id="8319"/>
    <lineage>
        <taxon>Eukaryota</taxon>
        <taxon>Metazoa</taxon>
        <taxon>Chordata</taxon>
        <taxon>Craniata</taxon>
        <taxon>Vertebrata</taxon>
        <taxon>Euteleostomi</taxon>
        <taxon>Amphibia</taxon>
        <taxon>Batrachia</taxon>
        <taxon>Caudata</taxon>
        <taxon>Salamandroidea</taxon>
        <taxon>Salamandridae</taxon>
        <taxon>Pleurodelinae</taxon>
        <taxon>Pleurodeles</taxon>
    </lineage>
</organism>
<dbReference type="EMBL" id="JANPWB010000005">
    <property type="protein sequence ID" value="KAJ1188369.1"/>
    <property type="molecule type" value="Genomic_DNA"/>
</dbReference>
<accession>A0AAV7UIN8</accession>
<evidence type="ECO:0000313" key="3">
    <source>
        <dbReference type="Proteomes" id="UP001066276"/>
    </source>
</evidence>
<name>A0AAV7UIN8_PLEWA</name>
<proteinExistence type="predicted"/>
<dbReference type="AlphaFoldDB" id="A0AAV7UIN8"/>
<protein>
    <submittedName>
        <fullName evidence="2">Uncharacterized protein</fullName>
    </submittedName>
</protein>
<evidence type="ECO:0000256" key="1">
    <source>
        <dbReference type="SAM" id="MobiDB-lite"/>
    </source>
</evidence>
<comment type="caution">
    <text evidence="2">The sequence shown here is derived from an EMBL/GenBank/DDBJ whole genome shotgun (WGS) entry which is preliminary data.</text>
</comment>
<keyword evidence="3" id="KW-1185">Reference proteome</keyword>
<dbReference type="Proteomes" id="UP001066276">
    <property type="component" value="Chromosome 3_1"/>
</dbReference>
<evidence type="ECO:0000313" key="2">
    <source>
        <dbReference type="EMBL" id="KAJ1188369.1"/>
    </source>
</evidence>
<gene>
    <name evidence="2" type="ORF">NDU88_005130</name>
</gene>
<sequence length="176" mass="19022">MCEGFSPTKTDGGDSAGATGWPRATLELQRSCQAASHVALRGNAGRVSTRQVAEQVATCKAGVEQDDPGRRASAGTSRHLSSSKVVFQTKVFFGPAKDLVVEWCHRGDRERKEGKVFFGPAKDLVVELHRRGNRERKESKIPDARAFPFLLRGAPGVSGCLEATIVGSRVFQRPAT</sequence>
<reference evidence="2" key="1">
    <citation type="journal article" date="2022" name="bioRxiv">
        <title>Sequencing and chromosome-scale assembly of the giantPleurodeles waltlgenome.</title>
        <authorList>
            <person name="Brown T."/>
            <person name="Elewa A."/>
            <person name="Iarovenko S."/>
            <person name="Subramanian E."/>
            <person name="Araus A.J."/>
            <person name="Petzold A."/>
            <person name="Susuki M."/>
            <person name="Suzuki K.-i.T."/>
            <person name="Hayashi T."/>
            <person name="Toyoda A."/>
            <person name="Oliveira C."/>
            <person name="Osipova E."/>
            <person name="Leigh N.D."/>
            <person name="Simon A."/>
            <person name="Yun M.H."/>
        </authorList>
    </citation>
    <scope>NUCLEOTIDE SEQUENCE</scope>
    <source>
        <strain evidence="2">20211129_DDA</strain>
        <tissue evidence="2">Liver</tissue>
    </source>
</reference>